<comment type="catalytic activity">
    <reaction evidence="8">
        <text>a quinone + NADH + H(+) = a quinol + NAD(+)</text>
        <dbReference type="Rhea" id="RHEA:46160"/>
        <dbReference type="ChEBI" id="CHEBI:15378"/>
        <dbReference type="ChEBI" id="CHEBI:24646"/>
        <dbReference type="ChEBI" id="CHEBI:57540"/>
        <dbReference type="ChEBI" id="CHEBI:57945"/>
        <dbReference type="ChEBI" id="CHEBI:132124"/>
        <dbReference type="EC" id="1.6.5.9"/>
    </reaction>
</comment>
<dbReference type="InterPro" id="IPR054585">
    <property type="entry name" value="NDH2-like_C"/>
</dbReference>
<dbReference type="Gene3D" id="3.50.50.100">
    <property type="match status" value="1"/>
</dbReference>
<accession>A0A4U0NJ22</accession>
<keyword evidence="9" id="KW-1133">Transmembrane helix</keyword>
<dbReference type="Proteomes" id="UP000306808">
    <property type="component" value="Unassembled WGS sequence"/>
</dbReference>
<evidence type="ECO:0000256" key="9">
    <source>
        <dbReference type="SAM" id="Phobius"/>
    </source>
</evidence>
<dbReference type="PANTHER" id="PTHR43706">
    <property type="entry name" value="NADH DEHYDROGENASE"/>
    <property type="match status" value="1"/>
</dbReference>
<name>A0A4U0NJ22_9SPHI</name>
<keyword evidence="9" id="KW-0472">Membrane</keyword>
<feature type="transmembrane region" description="Helical" evidence="9">
    <location>
        <begin position="363"/>
        <end position="385"/>
    </location>
</feature>
<keyword evidence="3" id="KW-0285">Flavoprotein</keyword>
<evidence type="ECO:0000256" key="7">
    <source>
        <dbReference type="ARBA" id="ARBA00023027"/>
    </source>
</evidence>
<dbReference type="SUPFAM" id="SSF51905">
    <property type="entry name" value="FAD/NAD(P)-binding domain"/>
    <property type="match status" value="2"/>
</dbReference>
<evidence type="ECO:0000256" key="3">
    <source>
        <dbReference type="ARBA" id="ARBA00022630"/>
    </source>
</evidence>
<comment type="similarity">
    <text evidence="1">Belongs to the NADH dehydrogenase family.</text>
</comment>
<keyword evidence="9" id="KW-0812">Transmembrane</keyword>
<keyword evidence="5" id="KW-0809">Transit peptide</keyword>
<evidence type="ECO:0000256" key="4">
    <source>
        <dbReference type="ARBA" id="ARBA00022827"/>
    </source>
</evidence>
<evidence type="ECO:0000256" key="2">
    <source>
        <dbReference type="ARBA" id="ARBA00012637"/>
    </source>
</evidence>
<dbReference type="PRINTS" id="PR00368">
    <property type="entry name" value="FADPNR"/>
</dbReference>
<evidence type="ECO:0000256" key="6">
    <source>
        <dbReference type="ARBA" id="ARBA00023002"/>
    </source>
</evidence>
<dbReference type="InterPro" id="IPR023753">
    <property type="entry name" value="FAD/NAD-binding_dom"/>
</dbReference>
<dbReference type="AlphaFoldDB" id="A0A4U0NJ22"/>
<feature type="domain" description="External alternative NADH-ubiquinone oxidoreductase-like C-terminal" evidence="11">
    <location>
        <begin position="345"/>
        <end position="397"/>
    </location>
</feature>
<reference evidence="12 13" key="1">
    <citation type="submission" date="2019-04" db="EMBL/GenBank/DDBJ databases">
        <title>Sphingobacterium olei sp. nov., isolated from oil-contaminated soil.</title>
        <authorList>
            <person name="Liu B."/>
        </authorList>
    </citation>
    <scope>NUCLEOTIDE SEQUENCE [LARGE SCALE GENOMIC DNA]</scope>
    <source>
        <strain evidence="12 13">HAL-9</strain>
    </source>
</reference>
<dbReference type="InterPro" id="IPR045024">
    <property type="entry name" value="NDH-2"/>
</dbReference>
<comment type="caution">
    <text evidence="12">The sequence shown here is derived from an EMBL/GenBank/DDBJ whole genome shotgun (WGS) entry which is preliminary data.</text>
</comment>
<evidence type="ECO:0000259" key="11">
    <source>
        <dbReference type="Pfam" id="PF22366"/>
    </source>
</evidence>
<keyword evidence="13" id="KW-1185">Reference proteome</keyword>
<evidence type="ECO:0000256" key="5">
    <source>
        <dbReference type="ARBA" id="ARBA00022946"/>
    </source>
</evidence>
<evidence type="ECO:0000313" key="12">
    <source>
        <dbReference type="EMBL" id="TJZ53702.1"/>
    </source>
</evidence>
<dbReference type="PANTHER" id="PTHR43706:SF47">
    <property type="entry name" value="EXTERNAL NADH-UBIQUINONE OXIDOREDUCTASE 1, MITOCHONDRIAL-RELATED"/>
    <property type="match status" value="1"/>
</dbReference>
<sequence>MKIVIVGGGFAGLNLAKRLVDEHPIEVTLLDKNNYHFFPPLIYQVATTFIEPTNISYPFRTIFQKRKNLKFWMGELKNIDTEKNVIETTTGNIPYDYLVLGMGTETNYFGMENVKQNALPLKTIDDAINLRNHILLNVEEIIRTADPVEKNRKQNIVIAGGGPTGVEVAGMFAEMASRIVKKDYPELASTGQIYIVDALGSLLGPMSKKSQEEAYKVLDKLGVQIKLNVSVKDYIDGNVLLSSGEQIPTDTLIWTSGVIAREAPGLPKEAVGRGRRLLVDAYNKVVDTENIFAIGDQCLQSTDINYPNGHPQLAQVAMQQGKLLAANFKRMASGKELKPFQYQNKGSMAFITKFKAVADLPKLFVKGFLAWLVWLFIHLIPIAGFRNKLRLAYNWAWAFSVNRSALRLIIRPDKKQRDI</sequence>
<dbReference type="PRINTS" id="PR00411">
    <property type="entry name" value="PNDRDTASEI"/>
</dbReference>
<dbReference type="OrthoDB" id="9781621at2"/>
<evidence type="ECO:0000313" key="13">
    <source>
        <dbReference type="Proteomes" id="UP000306808"/>
    </source>
</evidence>
<feature type="domain" description="FAD/NAD(P)-binding" evidence="10">
    <location>
        <begin position="1"/>
        <end position="321"/>
    </location>
</feature>
<dbReference type="EMBL" id="SUME01000007">
    <property type="protein sequence ID" value="TJZ53702.1"/>
    <property type="molecule type" value="Genomic_DNA"/>
</dbReference>
<keyword evidence="6" id="KW-0560">Oxidoreductase</keyword>
<dbReference type="GO" id="GO:0050136">
    <property type="term" value="F:NADH dehydrogenase (quinone) (non-electrogenic) activity"/>
    <property type="evidence" value="ECO:0007669"/>
    <property type="project" value="UniProtKB-EC"/>
</dbReference>
<dbReference type="Pfam" id="PF07992">
    <property type="entry name" value="Pyr_redox_2"/>
    <property type="match status" value="1"/>
</dbReference>
<proteinExistence type="inferred from homology"/>
<evidence type="ECO:0000256" key="8">
    <source>
        <dbReference type="ARBA" id="ARBA00047599"/>
    </source>
</evidence>
<dbReference type="InterPro" id="IPR036188">
    <property type="entry name" value="FAD/NAD-bd_sf"/>
</dbReference>
<keyword evidence="4" id="KW-0274">FAD</keyword>
<dbReference type="RefSeq" id="WP_136902493.1">
    <property type="nucleotide sequence ID" value="NZ_SUME01000007.1"/>
</dbReference>
<gene>
    <name evidence="12" type="ORF">FAZ15_16885</name>
</gene>
<evidence type="ECO:0000259" key="10">
    <source>
        <dbReference type="Pfam" id="PF07992"/>
    </source>
</evidence>
<dbReference type="EC" id="1.6.5.9" evidence="2"/>
<keyword evidence="7" id="KW-0520">NAD</keyword>
<dbReference type="Pfam" id="PF22366">
    <property type="entry name" value="NDH2_C"/>
    <property type="match status" value="1"/>
</dbReference>
<protein>
    <recommendedName>
        <fullName evidence="2">NADH:ubiquinone reductase (non-electrogenic)</fullName>
        <ecNumber evidence="2">1.6.5.9</ecNumber>
    </recommendedName>
</protein>
<organism evidence="12 13">
    <name type="scientific">Sphingobacterium olei</name>
    <dbReference type="NCBI Taxonomy" id="2571155"/>
    <lineage>
        <taxon>Bacteria</taxon>
        <taxon>Pseudomonadati</taxon>
        <taxon>Bacteroidota</taxon>
        <taxon>Sphingobacteriia</taxon>
        <taxon>Sphingobacteriales</taxon>
        <taxon>Sphingobacteriaceae</taxon>
        <taxon>Sphingobacterium</taxon>
    </lineage>
</organism>
<evidence type="ECO:0000256" key="1">
    <source>
        <dbReference type="ARBA" id="ARBA00005272"/>
    </source>
</evidence>